<dbReference type="Proteomes" id="UP000007819">
    <property type="component" value="Chromosome A2"/>
</dbReference>
<reference evidence="12" key="1">
    <citation type="submission" date="2010-06" db="EMBL/GenBank/DDBJ databases">
        <authorList>
            <person name="Jiang H."/>
            <person name="Abraham K."/>
            <person name="Ali S."/>
            <person name="Alsbrooks S.L."/>
            <person name="Anim B.N."/>
            <person name="Anosike U.S."/>
            <person name="Attaway T."/>
            <person name="Bandaranaike D.P."/>
            <person name="Battles P.K."/>
            <person name="Bell S.N."/>
            <person name="Bell A.V."/>
            <person name="Beltran B."/>
            <person name="Bickham C."/>
            <person name="Bustamante Y."/>
            <person name="Caleb T."/>
            <person name="Canada A."/>
            <person name="Cardenas V."/>
            <person name="Carter K."/>
            <person name="Chacko J."/>
            <person name="Chandrabose M.N."/>
            <person name="Chavez D."/>
            <person name="Chavez A."/>
            <person name="Chen L."/>
            <person name="Chu H.-S."/>
            <person name="Claassen K.J."/>
            <person name="Cockrell R."/>
            <person name="Collins M."/>
            <person name="Cooper J.A."/>
            <person name="Cree A."/>
            <person name="Curry S.M."/>
            <person name="Da Y."/>
            <person name="Dao M.D."/>
            <person name="Das B."/>
            <person name="Davila M.-L."/>
            <person name="Davy-Carroll L."/>
            <person name="Denson S."/>
            <person name="Dinh H."/>
            <person name="Ebong V.E."/>
            <person name="Edwards J.R."/>
            <person name="Egan A."/>
            <person name="El-Daye J."/>
            <person name="Escobedo L."/>
            <person name="Fernandez S."/>
            <person name="Fernando P.R."/>
            <person name="Flagg N."/>
            <person name="Forbes L.D."/>
            <person name="Fowler R.G."/>
            <person name="Fu Q."/>
            <person name="Gabisi R.A."/>
            <person name="Ganer J."/>
            <person name="Garbino Pronczuk A."/>
            <person name="Garcia R.M."/>
            <person name="Garner T."/>
            <person name="Garrett T.E."/>
            <person name="Gonzalez D.A."/>
            <person name="Hamid H."/>
            <person name="Hawkins E.S."/>
            <person name="Hirani K."/>
            <person name="Hogues M.E."/>
            <person name="Hollins B."/>
            <person name="Hsiao C.-H."/>
            <person name="Jabil R."/>
            <person name="James M.L."/>
            <person name="Jhangiani S.N."/>
            <person name="Johnson B."/>
            <person name="Johnson Q."/>
            <person name="Joshi V."/>
            <person name="Kalu J.B."/>
            <person name="Kam C."/>
            <person name="Kashfia A."/>
            <person name="Keebler J."/>
            <person name="Kisamo H."/>
            <person name="Kovar C.L."/>
            <person name="Lago L.A."/>
            <person name="Lai C.-Y."/>
            <person name="Laidlaw J."/>
            <person name="Lara F."/>
            <person name="Le T.-K."/>
            <person name="Lee S.L."/>
            <person name="Legall F.H."/>
            <person name="Lemon S.J."/>
            <person name="Lewis L.R."/>
            <person name="Li B."/>
            <person name="Liu Y."/>
            <person name="Liu Y.-S."/>
            <person name="Lopez J."/>
            <person name="Lozado R.J."/>
            <person name="Lu J."/>
            <person name="Madu R.C."/>
            <person name="Maheshwari M."/>
            <person name="Maheshwari R."/>
            <person name="Malloy K."/>
            <person name="Martinez E."/>
            <person name="Mathew T."/>
            <person name="Mercado I.C."/>
            <person name="Mercado C."/>
            <person name="Meyer B."/>
            <person name="Montgomery K."/>
            <person name="Morgan M.B."/>
            <person name="Munidasa M."/>
            <person name="Nazareth L.V."/>
            <person name="Nelson J."/>
            <person name="Ng B.M."/>
            <person name="Nguyen N.B."/>
            <person name="Nguyen P.Q."/>
            <person name="Nguyen T."/>
            <person name="Obregon M."/>
            <person name="Okwuonu G.O."/>
            <person name="Onwere C.G."/>
            <person name="Orozco G."/>
            <person name="Parra A."/>
            <person name="Patel S."/>
            <person name="Patil S."/>
            <person name="Perez A."/>
            <person name="Perez Y."/>
            <person name="Pham C."/>
            <person name="Primus E.L."/>
            <person name="Pu L.-L."/>
            <person name="Puazo M."/>
            <person name="Qin X."/>
            <person name="Quiroz J.B."/>
            <person name="Reese J."/>
            <person name="Richards S."/>
            <person name="Rives C.M."/>
            <person name="Robberts R."/>
            <person name="Ruiz S.J."/>
            <person name="Ruiz M.J."/>
            <person name="Santibanez J."/>
            <person name="Schneider B.W."/>
            <person name="Sisson I."/>
            <person name="Smith M."/>
            <person name="Sodergren E."/>
            <person name="Song X.-Z."/>
            <person name="Song B.B."/>
            <person name="Summersgill H."/>
            <person name="Thelus R."/>
            <person name="Thornton R.D."/>
            <person name="Trejos Z.Y."/>
            <person name="Usmani K."/>
            <person name="Vattathil S."/>
            <person name="Villasana D."/>
            <person name="Walker D.L."/>
            <person name="Wang S."/>
            <person name="Wang K."/>
            <person name="White C.S."/>
            <person name="Williams A.C."/>
            <person name="Williamson J."/>
            <person name="Wilson K."/>
            <person name="Woghiren I.O."/>
            <person name="Woodworth J.R."/>
            <person name="Worley K.C."/>
            <person name="Wright R.A."/>
            <person name="Wu W."/>
            <person name="Young L."/>
            <person name="Zhang L."/>
            <person name="Zhang J."/>
            <person name="Zhu Y."/>
            <person name="Muzny D.M."/>
            <person name="Weinstock G."/>
            <person name="Gibbs R.A."/>
        </authorList>
    </citation>
    <scope>NUCLEOTIDE SEQUENCE [LARGE SCALE GENOMIC DNA]</scope>
    <source>
        <strain evidence="12">LSR1</strain>
    </source>
</reference>
<evidence type="ECO:0000313" key="11">
    <source>
        <dbReference type="EnsemblMetazoa" id="XP_003244163.1"/>
    </source>
</evidence>
<dbReference type="GeneID" id="115032984"/>
<dbReference type="AlphaFoldDB" id="A0A8R2A6A5"/>
<keyword evidence="10" id="KW-0131">Cell cycle</keyword>
<organism evidence="11 12">
    <name type="scientific">Acyrthosiphon pisum</name>
    <name type="common">Pea aphid</name>
    <dbReference type="NCBI Taxonomy" id="7029"/>
    <lineage>
        <taxon>Eukaryota</taxon>
        <taxon>Metazoa</taxon>
        <taxon>Ecdysozoa</taxon>
        <taxon>Arthropoda</taxon>
        <taxon>Hexapoda</taxon>
        <taxon>Insecta</taxon>
        <taxon>Pterygota</taxon>
        <taxon>Neoptera</taxon>
        <taxon>Paraneoptera</taxon>
        <taxon>Hemiptera</taxon>
        <taxon>Sternorrhyncha</taxon>
        <taxon>Aphidomorpha</taxon>
        <taxon>Aphidoidea</taxon>
        <taxon>Aphididae</taxon>
        <taxon>Macrosiphini</taxon>
        <taxon>Acyrthosiphon</taxon>
    </lineage>
</organism>
<accession>A0A8R2A6A5</accession>
<dbReference type="EnsemblMetazoa" id="XM_003244115.4">
    <property type="protein sequence ID" value="XP_003244163.1"/>
    <property type="gene ID" value="LOC115032984"/>
</dbReference>
<evidence type="ECO:0000256" key="2">
    <source>
        <dbReference type="ARBA" id="ARBA00004496"/>
    </source>
</evidence>
<comment type="subcellular location">
    <subcellularLocation>
        <location evidence="1">Chromosome</location>
    </subcellularLocation>
    <subcellularLocation>
        <location evidence="2">Cytoplasm</location>
    </subcellularLocation>
</comment>
<name>A0A8R2A6A5_ACYPI</name>
<keyword evidence="7" id="KW-0132">Cell division</keyword>
<dbReference type="GO" id="GO:0003682">
    <property type="term" value="F:chromatin binding"/>
    <property type="evidence" value="ECO:0007669"/>
    <property type="project" value="TreeGrafter"/>
</dbReference>
<dbReference type="OrthoDB" id="362021at2759"/>
<dbReference type="PANTHER" id="PTHR13108:SF9">
    <property type="entry name" value="CONDENSIN COMPLEX SUBUNIT 2"/>
    <property type="match status" value="1"/>
</dbReference>
<evidence type="ECO:0000256" key="4">
    <source>
        <dbReference type="ARBA" id="ARBA00016065"/>
    </source>
</evidence>
<evidence type="ECO:0000313" key="12">
    <source>
        <dbReference type="Proteomes" id="UP000007819"/>
    </source>
</evidence>
<protein>
    <recommendedName>
        <fullName evidence="4">Condensin complex subunit 2</fullName>
    </recommendedName>
</protein>
<evidence type="ECO:0000256" key="1">
    <source>
        <dbReference type="ARBA" id="ARBA00004286"/>
    </source>
</evidence>
<keyword evidence="12" id="KW-1185">Reference proteome</keyword>
<dbReference type="GO" id="GO:0007076">
    <property type="term" value="P:mitotic chromosome condensation"/>
    <property type="evidence" value="ECO:0007669"/>
    <property type="project" value="InterPro"/>
</dbReference>
<evidence type="ECO:0000256" key="8">
    <source>
        <dbReference type="ARBA" id="ARBA00022776"/>
    </source>
</evidence>
<comment type="similarity">
    <text evidence="3">Belongs to the CND2 (condensin subunit 2) family.</text>
</comment>
<evidence type="ECO:0000256" key="10">
    <source>
        <dbReference type="ARBA" id="ARBA00023306"/>
    </source>
</evidence>
<dbReference type="GO" id="GO:0000796">
    <property type="term" value="C:condensin complex"/>
    <property type="evidence" value="ECO:0007669"/>
    <property type="project" value="InterPro"/>
</dbReference>
<keyword evidence="6" id="KW-0963">Cytoplasm</keyword>
<dbReference type="PANTHER" id="PTHR13108">
    <property type="entry name" value="CONDENSIN COMPLEX SUBUNIT 2"/>
    <property type="match status" value="1"/>
</dbReference>
<evidence type="ECO:0000256" key="9">
    <source>
        <dbReference type="ARBA" id="ARBA00023067"/>
    </source>
</evidence>
<proteinExistence type="inferred from homology"/>
<keyword evidence="9" id="KW-0226">DNA condensation</keyword>
<evidence type="ECO:0000256" key="3">
    <source>
        <dbReference type="ARBA" id="ARBA00009471"/>
    </source>
</evidence>
<dbReference type="GO" id="GO:0051301">
    <property type="term" value="P:cell division"/>
    <property type="evidence" value="ECO:0007669"/>
    <property type="project" value="UniProtKB-KW"/>
</dbReference>
<keyword evidence="5" id="KW-0158">Chromosome</keyword>
<evidence type="ECO:0000256" key="5">
    <source>
        <dbReference type="ARBA" id="ARBA00022454"/>
    </source>
</evidence>
<keyword evidence="8" id="KW-0498">Mitosis</keyword>
<dbReference type="KEGG" id="api:115032984"/>
<sequence length="281" mass="32807">MMKTDSKQKAMLIRSRVTQTHYETHVPEYKCSNSRAIQSKVDFYLDKTTTLKNIYLNAGKNQCSYNKWDQSNNLIPSSDQRNFTPIRQLENCKYINMVPNWYKHEFEELNLNTNPNTLFLFPKQDILKDRLLLDEVPVENTDYIDKNVMDTDHYSEGGNEDDEMMTEINNDNNLTIALNQQNTPDDDYEEYNPTCNSGYIDMQELKKYIMDVIKPDGEKINILFSYLVEELPTFLSNSMKKNINVPVIFVALLHLCNEHSLCLQKINDEILITEGSVDLNN</sequence>
<dbReference type="RefSeq" id="XP_003244163.1">
    <property type="nucleotide sequence ID" value="XM_003244115.4"/>
</dbReference>
<evidence type="ECO:0000256" key="7">
    <source>
        <dbReference type="ARBA" id="ARBA00022618"/>
    </source>
</evidence>
<evidence type="ECO:0000256" key="6">
    <source>
        <dbReference type="ARBA" id="ARBA00022490"/>
    </source>
</evidence>
<reference evidence="11" key="2">
    <citation type="submission" date="2022-06" db="UniProtKB">
        <authorList>
            <consortium name="EnsemblMetazoa"/>
        </authorList>
    </citation>
    <scope>IDENTIFICATION</scope>
</reference>
<dbReference type="InterPro" id="IPR022816">
    <property type="entry name" value="Condensin_barren_su2"/>
</dbReference>
<dbReference type="GO" id="GO:0005737">
    <property type="term" value="C:cytoplasm"/>
    <property type="evidence" value="ECO:0007669"/>
    <property type="project" value="UniProtKB-SubCell"/>
</dbReference>